<comment type="similarity">
    <text evidence="1">Belongs to the transferase hexapeptide repeat family.</text>
</comment>
<evidence type="ECO:0000256" key="2">
    <source>
        <dbReference type="ARBA" id="ARBA00022679"/>
    </source>
</evidence>
<accession>A0A844FU24</accession>
<protein>
    <submittedName>
        <fullName evidence="5">Sugar O-acetyltransferase</fullName>
    </submittedName>
</protein>
<dbReference type="CDD" id="cd03357">
    <property type="entry name" value="LbH_MAT_GAT"/>
    <property type="match status" value="1"/>
</dbReference>
<dbReference type="Pfam" id="PF12464">
    <property type="entry name" value="Mac"/>
    <property type="match status" value="1"/>
</dbReference>
<organism evidence="5 6">
    <name type="scientific">Sharpea porci</name>
    <dbReference type="NCBI Taxonomy" id="2652286"/>
    <lineage>
        <taxon>Bacteria</taxon>
        <taxon>Bacillati</taxon>
        <taxon>Bacillota</taxon>
        <taxon>Erysipelotrichia</taxon>
        <taxon>Erysipelotrichales</taxon>
        <taxon>Coprobacillaceae</taxon>
        <taxon>Sharpea</taxon>
    </lineage>
</organism>
<evidence type="ECO:0000259" key="4">
    <source>
        <dbReference type="SMART" id="SM01266"/>
    </source>
</evidence>
<reference evidence="5 6" key="1">
    <citation type="submission" date="2019-08" db="EMBL/GenBank/DDBJ databases">
        <title>In-depth cultivation of the pig gut microbiome towards novel bacterial diversity and tailored functional studies.</title>
        <authorList>
            <person name="Wylensek D."/>
            <person name="Hitch T.C.A."/>
            <person name="Clavel T."/>
        </authorList>
    </citation>
    <scope>NUCLEOTIDE SEQUENCE [LARGE SCALE GENOMIC DNA]</scope>
    <source>
        <strain evidence="5 6">CA-Schmier-601-WT-3</strain>
    </source>
</reference>
<dbReference type="InterPro" id="IPR011004">
    <property type="entry name" value="Trimer_LpxA-like_sf"/>
</dbReference>
<feature type="domain" description="Maltose/galactoside acetyltransferase" evidence="4">
    <location>
        <begin position="4"/>
        <end position="59"/>
    </location>
</feature>
<dbReference type="GO" id="GO:0016407">
    <property type="term" value="F:acetyltransferase activity"/>
    <property type="evidence" value="ECO:0007669"/>
    <property type="project" value="InterPro"/>
</dbReference>
<dbReference type="Pfam" id="PF14602">
    <property type="entry name" value="Hexapep_2"/>
    <property type="match status" value="1"/>
</dbReference>
<keyword evidence="6" id="KW-1185">Reference proteome</keyword>
<keyword evidence="2 5" id="KW-0808">Transferase</keyword>
<dbReference type="RefSeq" id="WP_154516712.1">
    <property type="nucleotide sequence ID" value="NZ_VUNM01000018.1"/>
</dbReference>
<dbReference type="PANTHER" id="PTHR23416:SF23">
    <property type="entry name" value="ACETYLTRANSFERASE C18B11.09C-RELATED"/>
    <property type="match status" value="1"/>
</dbReference>
<dbReference type="SMART" id="SM01266">
    <property type="entry name" value="Mac"/>
    <property type="match status" value="1"/>
</dbReference>
<dbReference type="InterPro" id="IPR051159">
    <property type="entry name" value="Hexapeptide_acetyltransf"/>
</dbReference>
<dbReference type="Proteomes" id="UP000442619">
    <property type="component" value="Unassembled WGS sequence"/>
</dbReference>
<dbReference type="InterPro" id="IPR024688">
    <property type="entry name" value="Mac_dom"/>
</dbReference>
<evidence type="ECO:0000256" key="3">
    <source>
        <dbReference type="ARBA" id="ARBA00023315"/>
    </source>
</evidence>
<name>A0A844FU24_9FIRM</name>
<dbReference type="PANTHER" id="PTHR23416">
    <property type="entry name" value="SIALIC ACID SYNTHASE-RELATED"/>
    <property type="match status" value="1"/>
</dbReference>
<evidence type="ECO:0000256" key="1">
    <source>
        <dbReference type="ARBA" id="ARBA00007274"/>
    </source>
</evidence>
<dbReference type="AlphaFoldDB" id="A0A844FU24"/>
<sequence>MTEKEKMMAGMWYDANNNQELIEHRLKAQELLLKFNQTPLRDGKEIRALYKQLFNDDPEALTIMSPLTVDYGYNISFGKNVFVNASCYFMDGAKITIGDNVFIGPYCGFYTASHPLAYKYRNQGLEKASPITVGDNCWFGANVSVMPGVKIGNGCVMGAGSVVTKDVPDNCLVAGVPAKVIKVIDQDGELED</sequence>
<keyword evidence="3" id="KW-0012">Acyltransferase</keyword>
<dbReference type="GO" id="GO:0008374">
    <property type="term" value="F:O-acyltransferase activity"/>
    <property type="evidence" value="ECO:0007669"/>
    <property type="project" value="TreeGrafter"/>
</dbReference>
<dbReference type="EMBL" id="VUNM01000018">
    <property type="protein sequence ID" value="MST89551.1"/>
    <property type="molecule type" value="Genomic_DNA"/>
</dbReference>
<dbReference type="Gene3D" id="2.160.10.10">
    <property type="entry name" value="Hexapeptide repeat proteins"/>
    <property type="match status" value="1"/>
</dbReference>
<dbReference type="GO" id="GO:0005829">
    <property type="term" value="C:cytosol"/>
    <property type="evidence" value="ECO:0007669"/>
    <property type="project" value="TreeGrafter"/>
</dbReference>
<dbReference type="InterPro" id="IPR001451">
    <property type="entry name" value="Hexapep"/>
</dbReference>
<comment type="caution">
    <text evidence="5">The sequence shown here is derived from an EMBL/GenBank/DDBJ whole genome shotgun (WGS) entry which is preliminary data.</text>
</comment>
<dbReference type="FunFam" id="2.160.10.10:FF:000025">
    <property type="entry name" value="Hexapeptide-repeat containing-acetyltransferase"/>
    <property type="match status" value="1"/>
</dbReference>
<gene>
    <name evidence="5" type="ORF">FYJ79_08200</name>
</gene>
<proteinExistence type="inferred from homology"/>
<evidence type="ECO:0000313" key="5">
    <source>
        <dbReference type="EMBL" id="MST89551.1"/>
    </source>
</evidence>
<evidence type="ECO:0000313" key="6">
    <source>
        <dbReference type="Proteomes" id="UP000442619"/>
    </source>
</evidence>
<dbReference type="SUPFAM" id="SSF51161">
    <property type="entry name" value="Trimeric LpxA-like enzymes"/>
    <property type="match status" value="1"/>
</dbReference>